<dbReference type="Pfam" id="PF00665">
    <property type="entry name" value="rve"/>
    <property type="match status" value="1"/>
</dbReference>
<keyword evidence="3" id="KW-1185">Reference proteome</keyword>
<evidence type="ECO:0000313" key="3">
    <source>
        <dbReference type="Proteomes" id="UP000046395"/>
    </source>
</evidence>
<sequence length="947" mass="106373">MWVKVNGLYRRALVDSGCTKCIVHTSCCDSWRERRINVTTISGELLRCIGTASVRLQPSEESQATVQAIVTDRKPLDFDLIIGMGGITALGGVSIGRQGEVRFGPPGAAACAGAEAQNRIEEKDFTVTYNPATRSWTVVWKWTNGLAPEVLPNAIHEYPPAPNVRTEYEEELNLWVQNGWLIPYDEGKLGPPKALIPLMAITQRSKGKVRPVMDFRELNAHIDTFTANCDVCAHRLREWRRQGANVAIIDLNKAYLQLHVDQSFWPYQSVIFNGRRYCLTRLGFGLNVAPAIMKAVINHVLSLSADVQRGTSAYLDDILVNEDIIDANRVKQHLASYGLACKDPERVSDGTRMLGLYVRKRNGAATWSRGSKLPSIPQRLTRRTIFSYCGELVGHYPVCGWLRPMTAFIKREVNDATSTWDEPIRHAQVREHLHEIGVALKAQDPARGRWDVHGDEARVWVDASSLAIGVALEVDGTVIEDGTWLRPDDARHINMAELDAIIKGLNLAIAWQMKRIEIMTDSATVHRWIDDGLSGRTRLRTKAANEMLIRRRVATVLALTEEYSLDLAITLVKSMNNRADALTRVPRRWLASTNQLEVSTCAVGVSSSLYQSIVEVHRTAGHPGIRRTLYFAKRRDPTVSKKCVRQVVNDCDICRSIDPAPVKWRTGNLEVRNVWQRIAIDVTHVRGKLYLTAIDCGPSRFAIWRALKFRTSEEIVEQLEAIFFERGAPEELLADNDTAFRSQLFSELLKRWAVRIRFRCAYAPSGNGIIERCHRTIKVIAARKGCTVNEAVYLYNVMPRDNRSASTAPANAVYRYAIRVRGIDPANDDVRVPDCRYATGDHVWIKPPATRCDTQFDRGTITKILSDQAVEVDGVPRHVRDVRKQALSDEVQGNPSGEDNGNELVVYFPAQPVDDEAESVPGPPAAQLQELRRSSRVRRPPRYLCCD</sequence>
<dbReference type="PANTHER" id="PTHR37984">
    <property type="entry name" value="PROTEIN CBG26694"/>
    <property type="match status" value="1"/>
</dbReference>
<evidence type="ECO:0000256" key="1">
    <source>
        <dbReference type="SAM" id="MobiDB-lite"/>
    </source>
</evidence>
<dbReference type="Pfam" id="PF00078">
    <property type="entry name" value="RVT_1"/>
    <property type="match status" value="1"/>
</dbReference>
<dbReference type="PANTHER" id="PTHR37984:SF5">
    <property type="entry name" value="PROTEIN NYNRIN-LIKE"/>
    <property type="match status" value="1"/>
</dbReference>
<dbReference type="WBParaSite" id="TMUE_1000004758.1">
    <property type="protein sequence ID" value="TMUE_1000004758.1"/>
    <property type="gene ID" value="WBGene00299086"/>
</dbReference>
<dbReference type="GO" id="GO:0042575">
    <property type="term" value="C:DNA polymerase complex"/>
    <property type="evidence" value="ECO:0007669"/>
    <property type="project" value="UniProtKB-ARBA"/>
</dbReference>
<dbReference type="Proteomes" id="UP000046395">
    <property type="component" value="Unassembled WGS sequence"/>
</dbReference>
<dbReference type="InterPro" id="IPR055475">
    <property type="entry name" value="DUF7047"/>
</dbReference>
<evidence type="ECO:0000313" key="4">
    <source>
        <dbReference type="WBParaSite" id="TMUE_1000004758.1"/>
    </source>
</evidence>
<dbReference type="CDD" id="cd00303">
    <property type="entry name" value="retropepsin_like"/>
    <property type="match status" value="1"/>
</dbReference>
<proteinExistence type="predicted"/>
<dbReference type="InterPro" id="IPR043128">
    <property type="entry name" value="Rev_trsase/Diguanyl_cyclase"/>
</dbReference>
<accession>A0A5S6QC23</accession>
<dbReference type="PROSITE" id="PS50994">
    <property type="entry name" value="INTEGRASE"/>
    <property type="match status" value="1"/>
</dbReference>
<feature type="region of interest" description="Disordered" evidence="1">
    <location>
        <begin position="911"/>
        <end position="941"/>
    </location>
</feature>
<dbReference type="InterPro" id="IPR000477">
    <property type="entry name" value="RT_dom"/>
</dbReference>
<dbReference type="InterPro" id="IPR001584">
    <property type="entry name" value="Integrase_cat-core"/>
</dbReference>
<dbReference type="Gene3D" id="3.10.10.10">
    <property type="entry name" value="HIV Type 1 Reverse Transcriptase, subunit A, domain 1"/>
    <property type="match status" value="1"/>
</dbReference>
<organism evidence="3 4">
    <name type="scientific">Trichuris muris</name>
    <name type="common">Mouse whipworm</name>
    <dbReference type="NCBI Taxonomy" id="70415"/>
    <lineage>
        <taxon>Eukaryota</taxon>
        <taxon>Metazoa</taxon>
        <taxon>Ecdysozoa</taxon>
        <taxon>Nematoda</taxon>
        <taxon>Enoplea</taxon>
        <taxon>Dorylaimia</taxon>
        <taxon>Trichinellida</taxon>
        <taxon>Trichuridae</taxon>
        <taxon>Trichuris</taxon>
    </lineage>
</organism>
<dbReference type="InterPro" id="IPR012337">
    <property type="entry name" value="RNaseH-like_sf"/>
</dbReference>
<dbReference type="GO" id="GO:0004523">
    <property type="term" value="F:RNA-DNA hybrid ribonuclease activity"/>
    <property type="evidence" value="ECO:0007669"/>
    <property type="project" value="InterPro"/>
</dbReference>
<dbReference type="Gene3D" id="3.30.420.10">
    <property type="entry name" value="Ribonuclease H-like superfamily/Ribonuclease H"/>
    <property type="match status" value="2"/>
</dbReference>
<dbReference type="GO" id="GO:0015074">
    <property type="term" value="P:DNA integration"/>
    <property type="evidence" value="ECO:0007669"/>
    <property type="project" value="InterPro"/>
</dbReference>
<feature type="domain" description="Integrase catalytic" evidence="2">
    <location>
        <begin position="657"/>
        <end position="778"/>
    </location>
</feature>
<protein>
    <submittedName>
        <fullName evidence="4">Integrase catalytic domain-containing protein</fullName>
    </submittedName>
</protein>
<dbReference type="Pfam" id="PF13456">
    <property type="entry name" value="RVT_3"/>
    <property type="match status" value="1"/>
</dbReference>
<dbReference type="GO" id="GO:0003676">
    <property type="term" value="F:nucleic acid binding"/>
    <property type="evidence" value="ECO:0007669"/>
    <property type="project" value="InterPro"/>
</dbReference>
<dbReference type="InterPro" id="IPR002156">
    <property type="entry name" value="RNaseH_domain"/>
</dbReference>
<dbReference type="STRING" id="70415.A0A5S6QC23"/>
<dbReference type="SUPFAM" id="SSF53098">
    <property type="entry name" value="Ribonuclease H-like"/>
    <property type="match status" value="1"/>
</dbReference>
<dbReference type="AlphaFoldDB" id="A0A5S6QC23"/>
<dbReference type="SUPFAM" id="SSF56672">
    <property type="entry name" value="DNA/RNA polymerases"/>
    <property type="match status" value="1"/>
</dbReference>
<dbReference type="InterPro" id="IPR043502">
    <property type="entry name" value="DNA/RNA_pol_sf"/>
</dbReference>
<dbReference type="Pfam" id="PF23088">
    <property type="entry name" value="DUF7047"/>
    <property type="match status" value="1"/>
</dbReference>
<name>A0A5S6QC23_TRIMR</name>
<dbReference type="Gene3D" id="3.30.70.270">
    <property type="match status" value="1"/>
</dbReference>
<dbReference type="InterPro" id="IPR036397">
    <property type="entry name" value="RNaseH_sf"/>
</dbReference>
<evidence type="ECO:0000259" key="2">
    <source>
        <dbReference type="PROSITE" id="PS50994"/>
    </source>
</evidence>
<dbReference type="InterPro" id="IPR050951">
    <property type="entry name" value="Retrovirus_Pol_polyprotein"/>
</dbReference>
<reference evidence="4" key="1">
    <citation type="submission" date="2019-12" db="UniProtKB">
        <authorList>
            <consortium name="WormBaseParasite"/>
        </authorList>
    </citation>
    <scope>IDENTIFICATION</scope>
</reference>